<keyword evidence="2" id="KW-1185">Reference proteome</keyword>
<sequence length="165" mass="17308">MESLFSPFMDDPAPLMSRFLSAQLIAARALRRGRDGAPPAEEAATLSDMIAALEGDLGDAASRLPDIALPRPLDTLAVGYIVLGSRLGTEVLARRLTALALPLPLYFRLPPPGGAWTAFRARLDALVPDQPMAQRIATDAALGFDIYAASARLAGLGAEGVTDGP</sequence>
<proteinExistence type="predicted"/>
<protein>
    <recommendedName>
        <fullName evidence="3">Heme oxygenase</fullName>
    </recommendedName>
</protein>
<dbReference type="SUPFAM" id="SSF48613">
    <property type="entry name" value="Heme oxygenase-like"/>
    <property type="match status" value="1"/>
</dbReference>
<dbReference type="InterPro" id="IPR016084">
    <property type="entry name" value="Haem_Oase-like_multi-hlx"/>
</dbReference>
<evidence type="ECO:0008006" key="3">
    <source>
        <dbReference type="Google" id="ProtNLM"/>
    </source>
</evidence>
<dbReference type="Gene3D" id="1.20.910.10">
    <property type="entry name" value="Heme oxygenase-like"/>
    <property type="match status" value="1"/>
</dbReference>
<evidence type="ECO:0000313" key="1">
    <source>
        <dbReference type="EMBL" id="MFD1343743.1"/>
    </source>
</evidence>
<dbReference type="RefSeq" id="WP_386804957.1">
    <property type="nucleotide sequence ID" value="NZ_JBHTMU010000030.1"/>
</dbReference>
<comment type="caution">
    <text evidence="1">The sequence shown here is derived from an EMBL/GenBank/DDBJ whole genome shotgun (WGS) entry which is preliminary data.</text>
</comment>
<dbReference type="EMBL" id="JBHTMU010000030">
    <property type="protein sequence ID" value="MFD1343743.1"/>
    <property type="molecule type" value="Genomic_DNA"/>
</dbReference>
<reference evidence="2" key="1">
    <citation type="journal article" date="2019" name="Int. J. Syst. Evol. Microbiol.">
        <title>The Global Catalogue of Microorganisms (GCM) 10K type strain sequencing project: providing services to taxonomists for standard genome sequencing and annotation.</title>
        <authorList>
            <consortium name="The Broad Institute Genomics Platform"/>
            <consortium name="The Broad Institute Genome Sequencing Center for Infectious Disease"/>
            <person name="Wu L."/>
            <person name="Ma J."/>
        </authorList>
    </citation>
    <scope>NUCLEOTIDE SEQUENCE [LARGE SCALE GENOMIC DNA]</scope>
    <source>
        <strain evidence="2">CCUG 62953</strain>
    </source>
</reference>
<organism evidence="1 2">
    <name type="scientific">Litorisediminicola beolgyonensis</name>
    <dbReference type="NCBI Taxonomy" id="1173614"/>
    <lineage>
        <taxon>Bacteria</taxon>
        <taxon>Pseudomonadati</taxon>
        <taxon>Pseudomonadota</taxon>
        <taxon>Alphaproteobacteria</taxon>
        <taxon>Rhodobacterales</taxon>
        <taxon>Paracoccaceae</taxon>
        <taxon>Litorisediminicola</taxon>
    </lineage>
</organism>
<dbReference type="Proteomes" id="UP001597135">
    <property type="component" value="Unassembled WGS sequence"/>
</dbReference>
<evidence type="ECO:0000313" key="2">
    <source>
        <dbReference type="Proteomes" id="UP001597135"/>
    </source>
</evidence>
<name>A0ABW3ZM75_9RHOB</name>
<accession>A0ABW3ZM75</accession>
<gene>
    <name evidence="1" type="ORF">ACFQ4E_15050</name>
</gene>